<evidence type="ECO:0000313" key="1">
    <source>
        <dbReference type="EMBL" id="OGG30666.1"/>
    </source>
</evidence>
<dbReference type="EMBL" id="MFJZ01000010">
    <property type="protein sequence ID" value="OGG30666.1"/>
    <property type="molecule type" value="Genomic_DNA"/>
</dbReference>
<reference evidence="1 2" key="1">
    <citation type="journal article" date="2016" name="Nat. Commun.">
        <title>Thousands of microbial genomes shed light on interconnected biogeochemical processes in an aquifer system.</title>
        <authorList>
            <person name="Anantharaman K."/>
            <person name="Brown C.T."/>
            <person name="Hug L.A."/>
            <person name="Sharon I."/>
            <person name="Castelle C.J."/>
            <person name="Probst A.J."/>
            <person name="Thomas B.C."/>
            <person name="Singh A."/>
            <person name="Wilkins M.J."/>
            <person name="Karaoz U."/>
            <person name="Brodie E.L."/>
            <person name="Williams K.H."/>
            <person name="Hubbard S.S."/>
            <person name="Banfield J.F."/>
        </authorList>
    </citation>
    <scope>NUCLEOTIDE SEQUENCE [LARGE SCALE GENOMIC DNA]</scope>
</reference>
<comment type="caution">
    <text evidence="1">The sequence shown here is derived from an EMBL/GenBank/DDBJ whole genome shotgun (WGS) entry which is preliminary data.</text>
</comment>
<proteinExistence type="predicted"/>
<sequence length="71" mass="8408">MSETRSSVKACPEFIEGLIRKTFCSVSEEAWHRGQNPSLQGFFANRRRDSEPADFLLHKKIFIKYIRRKYV</sequence>
<accession>A0A1F6B175</accession>
<name>A0A1F6B175_9BACT</name>
<gene>
    <name evidence="1" type="ORF">A2973_00175</name>
</gene>
<dbReference type="Proteomes" id="UP000176409">
    <property type="component" value="Unassembled WGS sequence"/>
</dbReference>
<organism evidence="1 2">
    <name type="scientific">Candidatus Gottesmanbacteria bacterium RIFCSPLOWO2_01_FULL_49_10</name>
    <dbReference type="NCBI Taxonomy" id="1798396"/>
    <lineage>
        <taxon>Bacteria</taxon>
        <taxon>Candidatus Gottesmaniibacteriota</taxon>
    </lineage>
</organism>
<protein>
    <submittedName>
        <fullName evidence="1">Uncharacterized protein</fullName>
    </submittedName>
</protein>
<dbReference type="AlphaFoldDB" id="A0A1F6B175"/>
<evidence type="ECO:0000313" key="2">
    <source>
        <dbReference type="Proteomes" id="UP000176409"/>
    </source>
</evidence>